<dbReference type="OrthoDB" id="1678617at2759"/>
<dbReference type="Proteomes" id="UP001150538">
    <property type="component" value="Unassembled WGS sequence"/>
</dbReference>
<dbReference type="InterPro" id="IPR040125">
    <property type="entry name" value="Squalene_monox"/>
</dbReference>
<keyword evidence="12" id="KW-1185">Reference proteome</keyword>
<evidence type="ECO:0000313" key="12">
    <source>
        <dbReference type="Proteomes" id="UP001150538"/>
    </source>
</evidence>
<comment type="cofactor">
    <cofactor evidence="1">
        <name>FAD</name>
        <dbReference type="ChEBI" id="CHEBI:57692"/>
    </cofactor>
</comment>
<feature type="compositionally biased region" description="Low complexity" evidence="9">
    <location>
        <begin position="34"/>
        <end position="49"/>
    </location>
</feature>
<dbReference type="InterPro" id="IPR013698">
    <property type="entry name" value="Squalene_epoxidase"/>
</dbReference>
<dbReference type="GO" id="GO:0050660">
    <property type="term" value="F:flavin adenine dinucleotide binding"/>
    <property type="evidence" value="ECO:0007669"/>
    <property type="project" value="InterPro"/>
</dbReference>
<evidence type="ECO:0000256" key="6">
    <source>
        <dbReference type="ARBA" id="ARBA00022827"/>
    </source>
</evidence>
<gene>
    <name evidence="11" type="primary">ERG1</name>
    <name evidence="11" type="ORF">H4219_005009</name>
</gene>
<dbReference type="SUPFAM" id="SSF51905">
    <property type="entry name" value="FAD/NAD(P)-binding domain"/>
    <property type="match status" value="1"/>
</dbReference>
<dbReference type="GO" id="GO:0005783">
    <property type="term" value="C:endoplasmic reticulum"/>
    <property type="evidence" value="ECO:0007669"/>
    <property type="project" value="TreeGrafter"/>
</dbReference>
<protein>
    <recommendedName>
        <fullName evidence="4">squalene monooxygenase</fullName>
        <ecNumber evidence="4">1.14.14.17</ecNumber>
    </recommendedName>
</protein>
<comment type="caution">
    <text evidence="11">The sequence shown here is derived from an EMBL/GenBank/DDBJ whole genome shotgun (WGS) entry which is preliminary data.</text>
</comment>
<evidence type="ECO:0000256" key="2">
    <source>
        <dbReference type="ARBA" id="ARBA00004154"/>
    </source>
</evidence>
<evidence type="ECO:0000256" key="3">
    <source>
        <dbReference type="ARBA" id="ARBA00008802"/>
    </source>
</evidence>
<organism evidence="11 12">
    <name type="scientific">Mycoemilia scoparia</name>
    <dbReference type="NCBI Taxonomy" id="417184"/>
    <lineage>
        <taxon>Eukaryota</taxon>
        <taxon>Fungi</taxon>
        <taxon>Fungi incertae sedis</taxon>
        <taxon>Zoopagomycota</taxon>
        <taxon>Kickxellomycotina</taxon>
        <taxon>Kickxellomycetes</taxon>
        <taxon>Kickxellales</taxon>
        <taxon>Kickxellaceae</taxon>
        <taxon>Mycoemilia</taxon>
    </lineage>
</organism>
<dbReference type="PANTHER" id="PTHR10835">
    <property type="entry name" value="SQUALENE MONOOXYGENASE"/>
    <property type="match status" value="1"/>
</dbReference>
<dbReference type="GO" id="GO:0006696">
    <property type="term" value="P:ergosterol biosynthetic process"/>
    <property type="evidence" value="ECO:0007669"/>
    <property type="project" value="TreeGrafter"/>
</dbReference>
<keyword evidence="8" id="KW-0472">Membrane</keyword>
<reference evidence="11" key="1">
    <citation type="submission" date="2022-07" db="EMBL/GenBank/DDBJ databases">
        <title>Phylogenomic reconstructions and comparative analyses of Kickxellomycotina fungi.</title>
        <authorList>
            <person name="Reynolds N.K."/>
            <person name="Stajich J.E."/>
            <person name="Barry K."/>
            <person name="Grigoriev I.V."/>
            <person name="Crous P."/>
            <person name="Smith M.E."/>
        </authorList>
    </citation>
    <scope>NUCLEOTIDE SEQUENCE</scope>
    <source>
        <strain evidence="11">NBRC 100468</strain>
    </source>
</reference>
<keyword evidence="6" id="KW-0274">FAD</keyword>
<name>A0A9W7ZUH3_9FUNG</name>
<evidence type="ECO:0000256" key="1">
    <source>
        <dbReference type="ARBA" id="ARBA00001974"/>
    </source>
</evidence>
<dbReference type="GO" id="GO:0004506">
    <property type="term" value="F:squalene monooxygenase activity"/>
    <property type="evidence" value="ECO:0007669"/>
    <property type="project" value="UniProtKB-EC"/>
</dbReference>
<dbReference type="AlphaFoldDB" id="A0A9W7ZUH3"/>
<keyword evidence="5" id="KW-0285">Flavoprotein</keyword>
<evidence type="ECO:0000256" key="7">
    <source>
        <dbReference type="ARBA" id="ARBA00023002"/>
    </source>
</evidence>
<dbReference type="EMBL" id="JANBPU010000231">
    <property type="protein sequence ID" value="KAJ1913902.1"/>
    <property type="molecule type" value="Genomic_DNA"/>
</dbReference>
<evidence type="ECO:0000313" key="11">
    <source>
        <dbReference type="EMBL" id="KAJ1913902.1"/>
    </source>
</evidence>
<dbReference type="InterPro" id="IPR036188">
    <property type="entry name" value="FAD/NAD-bd_sf"/>
</dbReference>
<feature type="compositionally biased region" description="Polar residues" evidence="9">
    <location>
        <begin position="310"/>
        <end position="320"/>
    </location>
</feature>
<evidence type="ECO:0000259" key="10">
    <source>
        <dbReference type="Pfam" id="PF08491"/>
    </source>
</evidence>
<comment type="similarity">
    <text evidence="3">Belongs to the squalene monooxygenase family.</text>
</comment>
<dbReference type="EC" id="1.14.14.17" evidence="4"/>
<dbReference type="GO" id="GO:0016020">
    <property type="term" value="C:membrane"/>
    <property type="evidence" value="ECO:0007669"/>
    <property type="project" value="InterPro"/>
</dbReference>
<dbReference type="PANTHER" id="PTHR10835:SF0">
    <property type="entry name" value="SQUALENE MONOOXYGENASE"/>
    <property type="match status" value="1"/>
</dbReference>
<dbReference type="Pfam" id="PF08491">
    <property type="entry name" value="SE"/>
    <property type="match status" value="1"/>
</dbReference>
<evidence type="ECO:0000256" key="5">
    <source>
        <dbReference type="ARBA" id="ARBA00022630"/>
    </source>
</evidence>
<feature type="compositionally biased region" description="Acidic residues" evidence="9">
    <location>
        <begin position="287"/>
        <end position="303"/>
    </location>
</feature>
<comment type="subcellular location">
    <subcellularLocation>
        <location evidence="2">Microsome membrane</location>
        <topology evidence="2">Multi-pass membrane protein</topology>
    </subcellularLocation>
</comment>
<evidence type="ECO:0000256" key="9">
    <source>
        <dbReference type="SAM" id="MobiDB-lite"/>
    </source>
</evidence>
<evidence type="ECO:0000256" key="4">
    <source>
        <dbReference type="ARBA" id="ARBA00012312"/>
    </source>
</evidence>
<feature type="compositionally biased region" description="Polar residues" evidence="9">
    <location>
        <begin position="250"/>
        <end position="259"/>
    </location>
</feature>
<dbReference type="Gene3D" id="3.50.50.60">
    <property type="entry name" value="FAD/NAD(P)-binding domain"/>
    <property type="match status" value="2"/>
</dbReference>
<sequence length="646" mass="70836">MSCLTQDISAVDGHGINEGTNPWSDLLFSKSSSSPLSSSSGNNSNSNVDHNNRNIVTPYTNPDHKNLLLNTNFDIIIIGAGPVGAALAHGLACSVPNTTSLSSSTSTSGNKRRKILLIEQSWSEPDRIVGELMQPGGYQALCRLGLADVFRGIGAVPAKGYYVEYKGRGVYIPYNINKKTNKRFRGVSFHHGRFLQSLRAACREHPDITCVEAKVVDLVREQNDDCEGGERGDFNGKGRILGVKIKPTGKSPTNTTTIVANADATGMVKPSPPLSSISGPDGKNEKDDDDDEEEEEEEEEDMIDQEKADNPTTAATNSDNSDQDEMILLAPLTCVCDGIFSKFRKIHTKQSPNLRSHFIGFVMKHESTIGTQQGNPLIMPQHGHVLLSGRAPVLMYQMSDTETRVLVDVPGTQLPKGQELRSYLEKIGETIPDESQSEHGVVSLRKAYIDALNSTKRIRAIGNSFFPPTRMRIPGAVFLGDALNQRHPLTGGGMTVGLWDAVQVCELLHPSKVPDLKDSKQILKAMAKLHWKRKPLTMVINILAMALYSLFAADSPVLESLREACFEYFLKGGKCVDEPSGLLSGLLPNPLVLLYHFFVVAFVAIQSELSQTTDVIDFFKRLKVAFDTLWAAVCIFLPLLWCELQP</sequence>
<keyword evidence="7 11" id="KW-0560">Oxidoreductase</keyword>
<accession>A0A9W7ZUH3</accession>
<evidence type="ECO:0000256" key="8">
    <source>
        <dbReference type="ARBA" id="ARBA00023136"/>
    </source>
</evidence>
<proteinExistence type="inferred from homology"/>
<feature type="region of interest" description="Disordered" evidence="9">
    <location>
        <begin position="245"/>
        <end position="323"/>
    </location>
</feature>
<feature type="region of interest" description="Disordered" evidence="9">
    <location>
        <begin position="34"/>
        <end position="57"/>
    </location>
</feature>
<feature type="domain" description="Squalene epoxidase" evidence="10">
    <location>
        <begin position="330"/>
        <end position="613"/>
    </location>
</feature>